<evidence type="ECO:0000259" key="8">
    <source>
        <dbReference type="Pfam" id="PF01545"/>
    </source>
</evidence>
<accession>A0A9P8AIP8</accession>
<feature type="transmembrane region" description="Helical" evidence="7">
    <location>
        <begin position="380"/>
        <end position="402"/>
    </location>
</feature>
<evidence type="ECO:0000256" key="4">
    <source>
        <dbReference type="ARBA" id="ARBA00022989"/>
    </source>
</evidence>
<feature type="transmembrane region" description="Helical" evidence="7">
    <location>
        <begin position="340"/>
        <end position="360"/>
    </location>
</feature>
<reference evidence="9" key="1">
    <citation type="submission" date="2021-03" db="EMBL/GenBank/DDBJ databases">
        <authorList>
            <person name="Palmer J.M."/>
        </authorList>
    </citation>
    <scope>NUCLEOTIDE SEQUENCE</scope>
    <source>
        <strain evidence="9">ARV_011</strain>
    </source>
</reference>
<dbReference type="InterPro" id="IPR058533">
    <property type="entry name" value="Cation_efflux_TM"/>
</dbReference>
<feature type="region of interest" description="Disordered" evidence="6">
    <location>
        <begin position="226"/>
        <end position="245"/>
    </location>
</feature>
<comment type="subcellular location">
    <subcellularLocation>
        <location evidence="1">Membrane</location>
        <topology evidence="1">Multi-pass membrane protein</topology>
    </subcellularLocation>
</comment>
<evidence type="ECO:0000256" key="2">
    <source>
        <dbReference type="ARBA" id="ARBA00022448"/>
    </source>
</evidence>
<dbReference type="InterPro" id="IPR002524">
    <property type="entry name" value="Cation_efflux"/>
</dbReference>
<dbReference type="Gene3D" id="1.20.1510.10">
    <property type="entry name" value="Cation efflux protein transmembrane domain"/>
    <property type="match status" value="1"/>
</dbReference>
<sequence>MPPATDERTPLVRQPSTGFDNDEDDNVVDPINSTAVYDMTGSSARSRSRSRSRDRWFPLRHSNSISQADFYRRPDNERPVLQRLMQSHYTVTNPFGGSPYESLAQSSSSLNLQACFQEGASVDLESNGRRMSILGTMRPQRLIGDYVPFSWESHKVDTMKMSKGGKKDYYDSLNELVERYQEIDKFLDMGKVHLNILSNYTKGKGDDLPPLIEGQHFESFNLEHGESTNSISENGSQNPRKNLKDIPGGVNEGSMILGLDEEADAKDVYVAIMVNFLINFLLLIGKVIVTMLTNSISVVASLVDSILDFLSTFIIFIANRLSSNRSWKTQHLYPVGRTRLEPLGILIFSVIIIISFFQVAQESAKRLFFSSPADREAAKIGLSSVAIMLVTIAAKVGCWIWCASSPSSSVQALAQDAWTDIVFNSVSLAVPTLGYYMNVWWLDPAGALFLSGYIIYSWCATAFGHIDNLTGAVADTEDYKAILYLAYRFANPIKSITALQVYHVGDNLNVEIDIVFDQNDKSLSFEDYHDIAEALQYAIETLPMVERAYVHIDYMEGNFKGHLK</sequence>
<dbReference type="PANTHER" id="PTHR43840:SF4">
    <property type="entry name" value="CDF DIVALENT METAL CATION TRANSPORTER (EUROFUNG)"/>
    <property type="match status" value="1"/>
</dbReference>
<dbReference type="RefSeq" id="XP_043048899.1">
    <property type="nucleotide sequence ID" value="XM_043191592.1"/>
</dbReference>
<evidence type="ECO:0000256" key="6">
    <source>
        <dbReference type="SAM" id="MobiDB-lite"/>
    </source>
</evidence>
<dbReference type="EMBL" id="JAHMUF010000012">
    <property type="protein sequence ID" value="KAG7193351.1"/>
    <property type="molecule type" value="Genomic_DNA"/>
</dbReference>
<keyword evidence="2" id="KW-0813">Transport</keyword>
<dbReference type="GO" id="GO:0098771">
    <property type="term" value="P:inorganic ion homeostasis"/>
    <property type="evidence" value="ECO:0007669"/>
    <property type="project" value="UniProtKB-ARBA"/>
</dbReference>
<dbReference type="PANTHER" id="PTHR43840">
    <property type="entry name" value="MITOCHONDRIAL METAL TRANSPORTER 1-RELATED"/>
    <property type="match status" value="1"/>
</dbReference>
<dbReference type="SUPFAM" id="SSF161111">
    <property type="entry name" value="Cation efflux protein transmembrane domain-like"/>
    <property type="match status" value="1"/>
</dbReference>
<dbReference type="SUPFAM" id="SSF160240">
    <property type="entry name" value="Cation efflux protein cytoplasmic domain-like"/>
    <property type="match status" value="1"/>
</dbReference>
<evidence type="ECO:0000313" key="10">
    <source>
        <dbReference type="Proteomes" id="UP000790833"/>
    </source>
</evidence>
<dbReference type="NCBIfam" id="TIGR01297">
    <property type="entry name" value="CDF"/>
    <property type="match status" value="1"/>
</dbReference>
<dbReference type="Gene3D" id="3.30.70.1350">
    <property type="entry name" value="Cation efflux protein, cytoplasmic domain"/>
    <property type="match status" value="1"/>
</dbReference>
<gene>
    <name evidence="9" type="ORF">KQ657_000768</name>
</gene>
<protein>
    <recommendedName>
        <fullName evidence="8">Cation efflux protein transmembrane domain-containing protein</fullName>
    </recommendedName>
</protein>
<organism evidence="9 10">
    <name type="scientific">Scheffersomyces spartinae</name>
    <dbReference type="NCBI Taxonomy" id="45513"/>
    <lineage>
        <taxon>Eukaryota</taxon>
        <taxon>Fungi</taxon>
        <taxon>Dikarya</taxon>
        <taxon>Ascomycota</taxon>
        <taxon>Saccharomycotina</taxon>
        <taxon>Pichiomycetes</taxon>
        <taxon>Debaryomycetaceae</taxon>
        <taxon>Scheffersomyces</taxon>
    </lineage>
</organism>
<dbReference type="AlphaFoldDB" id="A0A9P8AIP8"/>
<dbReference type="InterPro" id="IPR036837">
    <property type="entry name" value="Cation_efflux_CTD_sf"/>
</dbReference>
<evidence type="ECO:0000256" key="3">
    <source>
        <dbReference type="ARBA" id="ARBA00022692"/>
    </source>
</evidence>
<dbReference type="FunFam" id="1.20.1510.10:FF:000005">
    <property type="entry name" value="Putative Cation diffusion facilitator 1"/>
    <property type="match status" value="1"/>
</dbReference>
<keyword evidence="3 7" id="KW-0812">Transmembrane</keyword>
<feature type="compositionally biased region" description="Polar residues" evidence="6">
    <location>
        <begin position="227"/>
        <end position="240"/>
    </location>
</feature>
<dbReference type="InterPro" id="IPR050291">
    <property type="entry name" value="CDF_Transporter"/>
</dbReference>
<dbReference type="GeneID" id="66114142"/>
<evidence type="ECO:0000313" key="9">
    <source>
        <dbReference type="EMBL" id="KAG7193351.1"/>
    </source>
</evidence>
<keyword evidence="10" id="KW-1185">Reference proteome</keyword>
<evidence type="ECO:0000256" key="1">
    <source>
        <dbReference type="ARBA" id="ARBA00004141"/>
    </source>
</evidence>
<feature type="region of interest" description="Disordered" evidence="6">
    <location>
        <begin position="1"/>
        <end position="54"/>
    </location>
</feature>
<comment type="caution">
    <text evidence="9">The sequence shown here is derived from an EMBL/GenBank/DDBJ whole genome shotgun (WGS) entry which is preliminary data.</text>
</comment>
<feature type="transmembrane region" description="Helical" evidence="7">
    <location>
        <begin position="295"/>
        <end position="319"/>
    </location>
</feature>
<feature type="transmembrane region" description="Helical" evidence="7">
    <location>
        <begin position="268"/>
        <end position="289"/>
    </location>
</feature>
<dbReference type="GO" id="GO:0008324">
    <property type="term" value="F:monoatomic cation transmembrane transporter activity"/>
    <property type="evidence" value="ECO:0007669"/>
    <property type="project" value="InterPro"/>
</dbReference>
<feature type="domain" description="Cation efflux protein transmembrane" evidence="8">
    <location>
        <begin position="273"/>
        <end position="461"/>
    </location>
</feature>
<dbReference type="OrthoDB" id="78296at2759"/>
<dbReference type="GO" id="GO:0016020">
    <property type="term" value="C:membrane"/>
    <property type="evidence" value="ECO:0007669"/>
    <property type="project" value="UniProtKB-SubCell"/>
</dbReference>
<name>A0A9P8AIP8_9ASCO</name>
<evidence type="ECO:0000256" key="5">
    <source>
        <dbReference type="ARBA" id="ARBA00023136"/>
    </source>
</evidence>
<keyword evidence="5 7" id="KW-0472">Membrane</keyword>
<dbReference type="Pfam" id="PF01545">
    <property type="entry name" value="Cation_efflux"/>
    <property type="match status" value="1"/>
</dbReference>
<keyword evidence="4 7" id="KW-1133">Transmembrane helix</keyword>
<dbReference type="InterPro" id="IPR027469">
    <property type="entry name" value="Cation_efflux_TMD_sf"/>
</dbReference>
<dbReference type="GO" id="GO:0030003">
    <property type="term" value="P:intracellular monoatomic cation homeostasis"/>
    <property type="evidence" value="ECO:0007669"/>
    <property type="project" value="UniProtKB-ARBA"/>
</dbReference>
<proteinExistence type="predicted"/>
<feature type="compositionally biased region" description="Basic and acidic residues" evidence="6">
    <location>
        <begin position="1"/>
        <end position="10"/>
    </location>
</feature>
<dbReference type="Proteomes" id="UP000790833">
    <property type="component" value="Unassembled WGS sequence"/>
</dbReference>
<evidence type="ECO:0000256" key="7">
    <source>
        <dbReference type="SAM" id="Phobius"/>
    </source>
</evidence>